<organism evidence="1 2">
    <name type="scientific">Acidithiobacillus caldus</name>
    <dbReference type="NCBI Taxonomy" id="33059"/>
    <lineage>
        <taxon>Bacteria</taxon>
        <taxon>Pseudomonadati</taxon>
        <taxon>Pseudomonadota</taxon>
        <taxon>Acidithiobacillia</taxon>
        <taxon>Acidithiobacillales</taxon>
        <taxon>Acidithiobacillaceae</taxon>
        <taxon>Acidithiobacillus</taxon>
    </lineage>
</organism>
<sequence>MNQHILRALVFSILGAGGLWLYAASSYAESILSLRAVEAEASKTPVAREKYNDILASKDNIAMLRAESSAIFQGRVTLGRYTHFNYDGIPRGYVAKPKIGFKYYLFGGNKYLRHIIDQAQPEYYKQISAYDKTIRDTKLAIAKAYLSYWSSYTLEQQYARLFKDDSYARRMARKLGGIFTRMRLSIYLQGMKSRIALHNLSRIIGKQLPAFIPIVPLVDKLHKKDKTSFMRAHPGIAGLIRYYHDQKKLGLLRFVNIKFKAFVRPSYYPSAGRTKLALIAGAYINMPFDIFGAERHADAALAAERENIILKLQNDNLASLQSAKIRQLRIPMYQKARTYWRSKAKNSLRLFSHTAKTIKGGHHQKARLLARYLRIYRSATMNWVKATKRLVLATYGQ</sequence>
<gene>
    <name evidence="1" type="ORF">BAE27_03775</name>
</gene>
<dbReference type="AlphaFoldDB" id="A0A1E7YPJ1"/>
<accession>A0A1E7YPJ1</accession>
<comment type="caution">
    <text evidence="1">The sequence shown here is derived from an EMBL/GenBank/DDBJ whole genome shotgun (WGS) entry which is preliminary data.</text>
</comment>
<reference evidence="1 2" key="1">
    <citation type="submission" date="2016-06" db="EMBL/GenBank/DDBJ databases">
        <title>Gene turnover analysis identifies the evolutionary adaptation of the extremophile Acidithiobacillus caldus.</title>
        <authorList>
            <person name="Zhang X."/>
        </authorList>
    </citation>
    <scope>NUCLEOTIDE SEQUENCE [LARGE SCALE GENOMIC DNA]</scope>
    <source>
        <strain evidence="1 2">DX</strain>
    </source>
</reference>
<protein>
    <submittedName>
        <fullName evidence="1">Uncharacterized protein</fullName>
    </submittedName>
</protein>
<proteinExistence type="predicted"/>
<name>A0A1E7YPJ1_9PROT</name>
<evidence type="ECO:0000313" key="1">
    <source>
        <dbReference type="EMBL" id="OFC37699.1"/>
    </source>
</evidence>
<dbReference type="Proteomes" id="UP000175616">
    <property type="component" value="Unassembled WGS sequence"/>
</dbReference>
<evidence type="ECO:0000313" key="2">
    <source>
        <dbReference type="Proteomes" id="UP000175616"/>
    </source>
</evidence>
<dbReference type="RefSeq" id="WP_070114252.1">
    <property type="nucleotide sequence ID" value="NZ_LZYE01000070.1"/>
</dbReference>
<dbReference type="EMBL" id="LZYE01000070">
    <property type="protein sequence ID" value="OFC37699.1"/>
    <property type="molecule type" value="Genomic_DNA"/>
</dbReference>